<keyword evidence="4 5" id="KW-0539">Nucleus</keyword>
<evidence type="ECO:0000256" key="1">
    <source>
        <dbReference type="ARBA" id="ARBA00023015"/>
    </source>
</evidence>
<dbReference type="PRINTS" id="PR00937">
    <property type="entry name" value="TBOX"/>
</dbReference>
<dbReference type="InterPro" id="IPR001699">
    <property type="entry name" value="TF_T-box"/>
</dbReference>
<feature type="region of interest" description="Disordered" evidence="6">
    <location>
        <begin position="245"/>
        <end position="274"/>
    </location>
</feature>
<reference evidence="8 9" key="1">
    <citation type="journal article" date="2010" name="Science">
        <title>Genomic comparison of the ants Camponotus floridanus and Harpegnathos saltator.</title>
        <authorList>
            <person name="Bonasio R."/>
            <person name="Zhang G."/>
            <person name="Ye C."/>
            <person name="Mutti N.S."/>
            <person name="Fang X."/>
            <person name="Qin N."/>
            <person name="Donahue G."/>
            <person name="Yang P."/>
            <person name="Li Q."/>
            <person name="Li C."/>
            <person name="Zhang P."/>
            <person name="Huang Z."/>
            <person name="Berger S.L."/>
            <person name="Reinberg D."/>
            <person name="Wang J."/>
            <person name="Liebig J."/>
        </authorList>
    </citation>
    <scope>NUCLEOTIDE SEQUENCE [LARGE SCALE GENOMIC DNA]</scope>
    <source>
        <strain evidence="8 9">R22 G/1</strain>
    </source>
</reference>
<dbReference type="SUPFAM" id="SSF49417">
    <property type="entry name" value="p53-like transcription factors"/>
    <property type="match status" value="1"/>
</dbReference>
<proteinExistence type="predicted"/>
<dbReference type="PANTHER" id="PTHR11267">
    <property type="entry name" value="T-BOX PROTEIN-RELATED"/>
    <property type="match status" value="1"/>
</dbReference>
<name>E2B5Y9_HARSA</name>
<dbReference type="GO" id="GO:0005634">
    <property type="term" value="C:nucleus"/>
    <property type="evidence" value="ECO:0007669"/>
    <property type="project" value="UniProtKB-SubCell"/>
</dbReference>
<evidence type="ECO:0000256" key="3">
    <source>
        <dbReference type="ARBA" id="ARBA00023163"/>
    </source>
</evidence>
<dbReference type="InterPro" id="IPR046360">
    <property type="entry name" value="T-box_DNA-bd"/>
</dbReference>
<dbReference type="PANTHER" id="PTHR11267:SF204">
    <property type="entry name" value="SPADETAIL"/>
    <property type="match status" value="1"/>
</dbReference>
<dbReference type="AlphaFoldDB" id="E2B5Y9"/>
<dbReference type="PROSITE" id="PS50252">
    <property type="entry name" value="TBOX_3"/>
    <property type="match status" value="1"/>
</dbReference>
<dbReference type="SMART" id="SM00425">
    <property type="entry name" value="TBOX"/>
    <property type="match status" value="1"/>
</dbReference>
<dbReference type="InParanoid" id="E2B5Y9"/>
<gene>
    <name evidence="8" type="ORF">EAI_10905</name>
</gene>
<keyword evidence="1" id="KW-0805">Transcription regulation</keyword>
<feature type="domain" description="T-box" evidence="7">
    <location>
        <begin position="1"/>
        <end position="181"/>
    </location>
</feature>
<dbReference type="InterPro" id="IPR008967">
    <property type="entry name" value="p53-like_TF_DNA-bd_sf"/>
</dbReference>
<dbReference type="GO" id="GO:0000785">
    <property type="term" value="C:chromatin"/>
    <property type="evidence" value="ECO:0007669"/>
    <property type="project" value="TreeGrafter"/>
</dbReference>
<evidence type="ECO:0000259" key="7">
    <source>
        <dbReference type="PROSITE" id="PS50252"/>
    </source>
</evidence>
<dbReference type="EMBL" id="GL445887">
    <property type="protein sequence ID" value="EFN88958.1"/>
    <property type="molecule type" value="Genomic_DNA"/>
</dbReference>
<dbReference type="GO" id="GO:0000981">
    <property type="term" value="F:DNA-binding transcription factor activity, RNA polymerase II-specific"/>
    <property type="evidence" value="ECO:0007669"/>
    <property type="project" value="TreeGrafter"/>
</dbReference>
<keyword evidence="3" id="KW-0804">Transcription</keyword>
<dbReference type="GO" id="GO:0000978">
    <property type="term" value="F:RNA polymerase II cis-regulatory region sequence-specific DNA binding"/>
    <property type="evidence" value="ECO:0007669"/>
    <property type="project" value="InterPro"/>
</dbReference>
<feature type="compositionally biased region" description="Polar residues" evidence="6">
    <location>
        <begin position="245"/>
        <end position="256"/>
    </location>
</feature>
<dbReference type="Gene3D" id="2.60.40.820">
    <property type="entry name" value="Transcription factor, T-box"/>
    <property type="match status" value="1"/>
</dbReference>
<dbReference type="Pfam" id="PF00907">
    <property type="entry name" value="T-box"/>
    <property type="match status" value="1"/>
</dbReference>
<evidence type="ECO:0000256" key="2">
    <source>
        <dbReference type="ARBA" id="ARBA00023125"/>
    </source>
</evidence>
<evidence type="ECO:0000313" key="8">
    <source>
        <dbReference type="EMBL" id="EFN88958.1"/>
    </source>
</evidence>
<evidence type="ECO:0000313" key="9">
    <source>
        <dbReference type="Proteomes" id="UP000008237"/>
    </source>
</evidence>
<accession>E2B5Y9</accession>
<keyword evidence="9" id="KW-1185">Reference proteome</keyword>
<dbReference type="GO" id="GO:0001708">
    <property type="term" value="P:cell fate specification"/>
    <property type="evidence" value="ECO:0007669"/>
    <property type="project" value="TreeGrafter"/>
</dbReference>
<organism evidence="9">
    <name type="scientific">Harpegnathos saltator</name>
    <name type="common">Jerdon's jumping ant</name>
    <dbReference type="NCBI Taxonomy" id="610380"/>
    <lineage>
        <taxon>Eukaryota</taxon>
        <taxon>Metazoa</taxon>
        <taxon>Ecdysozoa</taxon>
        <taxon>Arthropoda</taxon>
        <taxon>Hexapoda</taxon>
        <taxon>Insecta</taxon>
        <taxon>Pterygota</taxon>
        <taxon>Neoptera</taxon>
        <taxon>Endopterygota</taxon>
        <taxon>Hymenoptera</taxon>
        <taxon>Apocrita</taxon>
        <taxon>Aculeata</taxon>
        <taxon>Formicoidea</taxon>
        <taxon>Formicidae</taxon>
        <taxon>Ponerinae</taxon>
        <taxon>Ponerini</taxon>
        <taxon>Harpegnathos</taxon>
    </lineage>
</organism>
<evidence type="ECO:0000256" key="4">
    <source>
        <dbReference type="ARBA" id="ARBA00023242"/>
    </source>
</evidence>
<evidence type="ECO:0000256" key="5">
    <source>
        <dbReference type="PROSITE-ProRule" id="PRU00201"/>
    </source>
</evidence>
<dbReference type="GO" id="GO:0045893">
    <property type="term" value="P:positive regulation of DNA-templated transcription"/>
    <property type="evidence" value="ECO:0007669"/>
    <property type="project" value="InterPro"/>
</dbReference>
<comment type="caution">
    <text evidence="5">Lacks conserved residue(s) required for the propagation of feature annotation.</text>
</comment>
<sequence length="371" mass="43048">MIITKVGRRMFPHLQLNISGLQENLSYCIIVEMQPASQHRHKYCGVSTTVDENENRISNPGWTKAGQAESQPDIERRIYRHPDSPALGAHWMKHVVSFNKLKITNNADRVPNVLLTSMHKYIPRIWIFQSDNLSAFNELYFRPHSSFTFRETEFIAVTAYQNERITKLKIDNNPFAKGFRETGHSRYKRKLQDSDTGQMLIVDEDSLSSSEASPPPPKKTTAMMLRSTLHKDVSVGVLNEIKSPSSMIAQAENSTPRAEDNRENARPSTPSRHHRLYRPWLDPPLVRQPSLHLVPLMSELRPTPLSMFPPVPNLSLYNYRLPTSTILHHNFIPTPRQYHQYPYQHVPCVYPNTRDWHDTWYRLPMYSTLIN</sequence>
<evidence type="ECO:0000256" key="6">
    <source>
        <dbReference type="SAM" id="MobiDB-lite"/>
    </source>
</evidence>
<keyword evidence="2 5" id="KW-0238">DNA-binding</keyword>
<protein>
    <submittedName>
        <fullName evidence="8">Optomotor-blind protein</fullName>
    </submittedName>
</protein>
<dbReference type="STRING" id="610380.E2B5Y9"/>
<dbReference type="OrthoDB" id="7442607at2759"/>
<comment type="subcellular location">
    <subcellularLocation>
        <location evidence="5">Nucleus</location>
    </subcellularLocation>
</comment>
<dbReference type="InterPro" id="IPR036960">
    <property type="entry name" value="T-box_sf"/>
</dbReference>
<dbReference type="Proteomes" id="UP000008237">
    <property type="component" value="Unassembled WGS sequence"/>
</dbReference>